<feature type="region of interest" description="Disordered" evidence="1">
    <location>
        <begin position="305"/>
        <end position="379"/>
    </location>
</feature>
<gene>
    <name evidence="2" type="ORF">MEPE_00224</name>
</gene>
<accession>A0AAJ4XFH4</accession>
<feature type="region of interest" description="Disordered" evidence="1">
    <location>
        <begin position="417"/>
        <end position="494"/>
    </location>
</feature>
<protein>
    <submittedName>
        <fullName evidence="2">Uncharacterized protein</fullName>
    </submittedName>
</protein>
<sequence length="494" mass="52881">MNAGCSTAASAPPLSAAPTSTTPPLVATQASSAAHYRLGRTSRRRRRSSSSSGASSSSANGVTLNTSNGAHIKSKRRRHSTLSNGIASGSEEEGDRAPPTFRLRLGSYVSDFRLRHRSHSPGQGPASPSTMVRPKHQLRIHTTTPVQQSSWVSQDQVSAIPSAVSPTTIPSTSNLTQRADVVDMDLDVQSTFQAMQVDSPTASPSPTVHNPLFSSATTTAATTTTFGNRVQQQQRLSPIPSTLLYPLPLVSDIRYASPSTTHRSALSPLFASASLPSLSLASHTGVNAVSPSVFPSASLLASRRNSRQSLSVHSGGGMREQSQTHMPASPSPLARTISFAPNMTPSTLSSSQTLSYQQHSNKYTPSQPNSFQTSASYQNPTANSSAFQSIIPNQYQYQYRSCSSMFFSHQSQSQLVQSQSQSKSLSHQNQDQNQNQNQNQIQNQIQTSRSTRSNSTPPSALTSTTVRQDASTTSIVPSASPLRRHSDDRSCPTL</sequence>
<dbReference type="EMBL" id="OAPG01000001">
    <property type="protein sequence ID" value="SNX81519.1"/>
    <property type="molecule type" value="Genomic_DNA"/>
</dbReference>
<dbReference type="Proteomes" id="UP001294444">
    <property type="component" value="Unassembled WGS sequence"/>
</dbReference>
<evidence type="ECO:0000313" key="3">
    <source>
        <dbReference type="Proteomes" id="UP001294444"/>
    </source>
</evidence>
<feature type="compositionally biased region" description="Low complexity" evidence="1">
    <location>
        <begin position="49"/>
        <end position="59"/>
    </location>
</feature>
<feature type="region of interest" description="Disordered" evidence="1">
    <location>
        <begin position="1"/>
        <end position="99"/>
    </location>
</feature>
<feature type="compositionally biased region" description="Polar residues" evidence="1">
    <location>
        <begin position="460"/>
        <end position="477"/>
    </location>
</feature>
<reference evidence="2" key="1">
    <citation type="submission" date="2023-10" db="EMBL/GenBank/DDBJ databases">
        <authorList>
            <person name="Guldener U."/>
        </authorList>
    </citation>
    <scope>NUCLEOTIDE SEQUENCE</scope>
    <source>
        <strain evidence="2">Mp4</strain>
    </source>
</reference>
<dbReference type="AlphaFoldDB" id="A0AAJ4XFH4"/>
<name>A0AAJ4XFH4_9BASI</name>
<organism evidence="2 3">
    <name type="scientific">Melanopsichium pennsylvanicum</name>
    <dbReference type="NCBI Taxonomy" id="63383"/>
    <lineage>
        <taxon>Eukaryota</taxon>
        <taxon>Fungi</taxon>
        <taxon>Dikarya</taxon>
        <taxon>Basidiomycota</taxon>
        <taxon>Ustilaginomycotina</taxon>
        <taxon>Ustilaginomycetes</taxon>
        <taxon>Ustilaginales</taxon>
        <taxon>Ustilaginaceae</taxon>
        <taxon>Melanopsichium</taxon>
    </lineage>
</organism>
<feature type="compositionally biased region" description="Low complexity" evidence="1">
    <location>
        <begin position="1"/>
        <end position="25"/>
    </location>
</feature>
<feature type="compositionally biased region" description="Polar residues" evidence="1">
    <location>
        <begin position="60"/>
        <end position="69"/>
    </location>
</feature>
<feature type="compositionally biased region" description="Basic residues" evidence="1">
    <location>
        <begin position="37"/>
        <end position="48"/>
    </location>
</feature>
<evidence type="ECO:0000313" key="2">
    <source>
        <dbReference type="EMBL" id="SNX81519.1"/>
    </source>
</evidence>
<feature type="compositionally biased region" description="Basic and acidic residues" evidence="1">
    <location>
        <begin position="484"/>
        <end position="494"/>
    </location>
</feature>
<feature type="compositionally biased region" description="Low complexity" evidence="1">
    <location>
        <begin position="417"/>
        <end position="459"/>
    </location>
</feature>
<feature type="compositionally biased region" description="Low complexity" evidence="1">
    <location>
        <begin position="346"/>
        <end position="360"/>
    </location>
</feature>
<proteinExistence type="predicted"/>
<keyword evidence="3" id="KW-1185">Reference proteome</keyword>
<feature type="compositionally biased region" description="Polar residues" evidence="1">
    <location>
        <begin position="361"/>
        <end position="379"/>
    </location>
</feature>
<comment type="caution">
    <text evidence="2">The sequence shown here is derived from an EMBL/GenBank/DDBJ whole genome shotgun (WGS) entry which is preliminary data.</text>
</comment>
<evidence type="ECO:0000256" key="1">
    <source>
        <dbReference type="SAM" id="MobiDB-lite"/>
    </source>
</evidence>